<comment type="similarity">
    <text evidence="1">Belongs to the UPF0149 family.</text>
</comment>
<dbReference type="InterPro" id="IPR011978">
    <property type="entry name" value="YgfB-like"/>
</dbReference>
<gene>
    <name evidence="2" type="ORF">MNBD_GAMMA22-356</name>
</gene>
<evidence type="ECO:0008006" key="3">
    <source>
        <dbReference type="Google" id="ProtNLM"/>
    </source>
</evidence>
<name>A0A3B1AV29_9ZZZZ</name>
<evidence type="ECO:0000256" key="1">
    <source>
        <dbReference type="ARBA" id="ARBA00038308"/>
    </source>
</evidence>
<dbReference type="Pfam" id="PF03695">
    <property type="entry name" value="UPF0149"/>
    <property type="match status" value="1"/>
</dbReference>
<dbReference type="InterPro" id="IPR036255">
    <property type="entry name" value="YgfB-like_sf"/>
</dbReference>
<organism evidence="2">
    <name type="scientific">hydrothermal vent metagenome</name>
    <dbReference type="NCBI Taxonomy" id="652676"/>
    <lineage>
        <taxon>unclassified sequences</taxon>
        <taxon>metagenomes</taxon>
        <taxon>ecological metagenomes</taxon>
    </lineage>
</organism>
<dbReference type="AlphaFoldDB" id="A0A3B1AV29"/>
<dbReference type="PANTHER" id="PTHR37528:SF1">
    <property type="entry name" value="UPF0149 PROTEIN YGFB"/>
    <property type="match status" value="1"/>
</dbReference>
<dbReference type="GO" id="GO:0005829">
    <property type="term" value="C:cytosol"/>
    <property type="evidence" value="ECO:0007669"/>
    <property type="project" value="TreeGrafter"/>
</dbReference>
<evidence type="ECO:0000313" key="2">
    <source>
        <dbReference type="EMBL" id="VAW97814.1"/>
    </source>
</evidence>
<dbReference type="EMBL" id="UOFS01000034">
    <property type="protein sequence ID" value="VAW97814.1"/>
    <property type="molecule type" value="Genomic_DNA"/>
</dbReference>
<sequence>MDYELDYDYITECIENAGLTMMTSECHGNACGVLCSQIAMNSNDWFDSLVSGSDISVDHVELLADLLRHLYEITEQFLNNIDFEFELFLPDDEVVIRERLDALGEWCSGFLLGLSVGGISDVSSLPDEIANFLKDCLEIARVGNSELNNSEDDETSYTELVEYVRMGVMTMFEEIYQLKNAERDADKPTSH</sequence>
<proteinExistence type="inferred from homology"/>
<accession>A0A3B1AV29</accession>
<dbReference type="Gene3D" id="1.20.120.740">
    <property type="entry name" value="YgfB uncharacterised protein family UPF0149, PF03695"/>
    <property type="match status" value="1"/>
</dbReference>
<protein>
    <recommendedName>
        <fullName evidence="3">YecA family protein</fullName>
    </recommendedName>
</protein>
<dbReference type="SUPFAM" id="SSF101327">
    <property type="entry name" value="YgfB-like"/>
    <property type="match status" value="1"/>
</dbReference>
<reference evidence="2" key="1">
    <citation type="submission" date="2018-06" db="EMBL/GenBank/DDBJ databases">
        <authorList>
            <person name="Zhirakovskaya E."/>
        </authorList>
    </citation>
    <scope>NUCLEOTIDE SEQUENCE</scope>
</reference>
<dbReference type="PANTHER" id="PTHR37528">
    <property type="entry name" value="UPF0149 PROTEIN YGFB"/>
    <property type="match status" value="1"/>
</dbReference>